<name>A0A652LDA3_9ACTN</name>
<feature type="domain" description="Bacterial sugar transferase" evidence="4">
    <location>
        <begin position="123"/>
        <end position="214"/>
    </location>
</feature>
<reference evidence="5" key="1">
    <citation type="submission" date="2018-10" db="EMBL/GenBank/DDBJ databases">
        <authorList>
            <person name="Hariharan J."/>
            <person name="Choudoir M.J."/>
            <person name="Diebold P."/>
            <person name="Panke-Buisse K."/>
            <person name="Campbell A.N."/>
            <person name="Buckley D.H."/>
        </authorList>
    </citation>
    <scope>NUCLEOTIDE SEQUENCE</scope>
    <source>
        <strain evidence="5">Gb1</strain>
    </source>
</reference>
<gene>
    <name evidence="5" type="ORF">EAO74_01065</name>
</gene>
<protein>
    <submittedName>
        <fullName evidence="5">Sugar transferase</fullName>
    </submittedName>
</protein>
<feature type="compositionally biased region" description="Low complexity" evidence="2">
    <location>
        <begin position="16"/>
        <end position="31"/>
    </location>
</feature>
<accession>A0A652LDA3</accession>
<dbReference type="EMBL" id="RDBM01000007">
    <property type="protein sequence ID" value="TXS34083.1"/>
    <property type="molecule type" value="Genomic_DNA"/>
</dbReference>
<dbReference type="AlphaFoldDB" id="A0A652LDA3"/>
<evidence type="ECO:0000259" key="4">
    <source>
        <dbReference type="Pfam" id="PF02397"/>
    </source>
</evidence>
<sequence length="246" mass="25956">MRNAKQTAVRRRRRPAPAGGAPGPATGPFPGIARATMTAGRVTGALTSAAARRITGPLSAMTAKRALDLALGSALLLLTAPVLALAALALALRPSRTPGRVLKRETRVGLGGHPFELRSLRTRRFRLDLLSRLPHVVRGELSLVGPPPLTPGEAALLGAAAGHWRESVRPGLTGLAQVRARSGMPWDEPALLDAHYAEHHGTGLDLAILAQSVRIPLYAALRGPRRPGKAHLSDTDHRLPGYSVAE</sequence>
<dbReference type="GO" id="GO:0016780">
    <property type="term" value="F:phosphotransferase activity, for other substituted phosphate groups"/>
    <property type="evidence" value="ECO:0007669"/>
    <property type="project" value="TreeGrafter"/>
</dbReference>
<keyword evidence="5" id="KW-0808">Transferase</keyword>
<feature type="transmembrane region" description="Helical" evidence="3">
    <location>
        <begin position="69"/>
        <end position="92"/>
    </location>
</feature>
<evidence type="ECO:0000256" key="3">
    <source>
        <dbReference type="SAM" id="Phobius"/>
    </source>
</evidence>
<comment type="caution">
    <text evidence="5">The sequence shown here is derived from an EMBL/GenBank/DDBJ whole genome shotgun (WGS) entry which is preliminary data.</text>
</comment>
<organism evidence="5">
    <name type="scientific">Streptomyces sp. gb1(2016)</name>
    <dbReference type="NCBI Taxonomy" id="1828321"/>
    <lineage>
        <taxon>Bacteria</taxon>
        <taxon>Bacillati</taxon>
        <taxon>Actinomycetota</taxon>
        <taxon>Actinomycetes</taxon>
        <taxon>Kitasatosporales</taxon>
        <taxon>Streptomycetaceae</taxon>
        <taxon>Streptomyces</taxon>
    </lineage>
</organism>
<keyword evidence="3" id="KW-0812">Transmembrane</keyword>
<feature type="region of interest" description="Disordered" evidence="2">
    <location>
        <begin position="225"/>
        <end position="246"/>
    </location>
</feature>
<proteinExistence type="inferred from homology"/>
<feature type="region of interest" description="Disordered" evidence="2">
    <location>
        <begin position="1"/>
        <end position="31"/>
    </location>
</feature>
<dbReference type="Pfam" id="PF02397">
    <property type="entry name" value="Bac_transf"/>
    <property type="match status" value="1"/>
</dbReference>
<comment type="similarity">
    <text evidence="1">Belongs to the bacterial sugar transferase family.</text>
</comment>
<keyword evidence="3" id="KW-0472">Membrane</keyword>
<keyword evidence="3" id="KW-1133">Transmembrane helix</keyword>
<dbReference type="PANTHER" id="PTHR30576">
    <property type="entry name" value="COLANIC BIOSYNTHESIS UDP-GLUCOSE LIPID CARRIER TRANSFERASE"/>
    <property type="match status" value="1"/>
</dbReference>
<dbReference type="PANTHER" id="PTHR30576:SF10">
    <property type="entry name" value="SLL5057 PROTEIN"/>
    <property type="match status" value="1"/>
</dbReference>
<evidence type="ECO:0000313" key="5">
    <source>
        <dbReference type="EMBL" id="TXS34083.1"/>
    </source>
</evidence>
<evidence type="ECO:0000256" key="1">
    <source>
        <dbReference type="ARBA" id="ARBA00006464"/>
    </source>
</evidence>
<evidence type="ECO:0000256" key="2">
    <source>
        <dbReference type="SAM" id="MobiDB-lite"/>
    </source>
</evidence>
<dbReference type="InterPro" id="IPR003362">
    <property type="entry name" value="Bact_transf"/>
</dbReference>